<dbReference type="Gene3D" id="3.50.50.60">
    <property type="entry name" value="FAD/NAD(P)-binding domain"/>
    <property type="match status" value="1"/>
</dbReference>
<dbReference type="GO" id="GO:0016628">
    <property type="term" value="F:oxidoreductase activity, acting on the CH-CH group of donors, NAD or NADP as acceptor"/>
    <property type="evidence" value="ECO:0007669"/>
    <property type="project" value="InterPro"/>
</dbReference>
<protein>
    <recommendedName>
        <fullName evidence="1">FAD-binding domain-containing protein</fullName>
    </recommendedName>
</protein>
<comment type="caution">
    <text evidence="2">The sequence shown here is derived from an EMBL/GenBank/DDBJ whole genome shotgun (WGS) entry which is preliminary data.</text>
</comment>
<dbReference type="PANTHER" id="PTHR42685:SF18">
    <property type="entry name" value="DIGERANYLGERANYLGLYCEROPHOSPHOLIPID REDUCTASE"/>
    <property type="match status" value="1"/>
</dbReference>
<dbReference type="PANTHER" id="PTHR42685">
    <property type="entry name" value="GERANYLGERANYL DIPHOSPHATE REDUCTASE"/>
    <property type="match status" value="1"/>
</dbReference>
<feature type="domain" description="FAD-binding" evidence="1">
    <location>
        <begin position="7"/>
        <end position="285"/>
    </location>
</feature>
<name>A0A2J0KWT1_9BACT</name>
<dbReference type="InterPro" id="IPR011777">
    <property type="entry name" value="Geranylgeranyl_Rdtase_fam"/>
</dbReference>
<dbReference type="SUPFAM" id="SSF51905">
    <property type="entry name" value="FAD/NAD(P)-binding domain"/>
    <property type="match status" value="1"/>
</dbReference>
<dbReference type="InterPro" id="IPR036188">
    <property type="entry name" value="FAD/NAD-bd_sf"/>
</dbReference>
<evidence type="ECO:0000259" key="1">
    <source>
        <dbReference type="Pfam" id="PF01494"/>
    </source>
</evidence>
<reference evidence="2 3" key="1">
    <citation type="submission" date="2017-09" db="EMBL/GenBank/DDBJ databases">
        <title>Depth-based differentiation of microbial function through sediment-hosted aquifers and enrichment of novel symbionts in the deep terrestrial subsurface.</title>
        <authorList>
            <person name="Probst A.J."/>
            <person name="Ladd B."/>
            <person name="Jarett J.K."/>
            <person name="Geller-Mcgrath D.E."/>
            <person name="Sieber C.M."/>
            <person name="Emerson J.B."/>
            <person name="Anantharaman K."/>
            <person name="Thomas B.C."/>
            <person name="Malmstrom R."/>
            <person name="Stieglmeier M."/>
            <person name="Klingl A."/>
            <person name="Woyke T."/>
            <person name="Ryan C.M."/>
            <person name="Banfield J.F."/>
        </authorList>
    </citation>
    <scope>NUCLEOTIDE SEQUENCE [LARGE SCALE GENOMIC DNA]</scope>
    <source>
        <strain evidence="2">CG07_land_8_20_14_0_80_42_15</strain>
    </source>
</reference>
<organism evidence="2 3">
    <name type="scientific">Candidatus Aquitaenariimonas noxiae</name>
    <dbReference type="NCBI Taxonomy" id="1974741"/>
    <lineage>
        <taxon>Bacteria</taxon>
        <taxon>Pseudomonadati</taxon>
        <taxon>Candidatus Omnitrophota</taxon>
        <taxon>Candidatus Aquitaenariimonas</taxon>
    </lineage>
</organism>
<dbReference type="InterPro" id="IPR050407">
    <property type="entry name" value="Geranylgeranyl_reductase"/>
</dbReference>
<dbReference type="Proteomes" id="UP000230052">
    <property type="component" value="Unassembled WGS sequence"/>
</dbReference>
<proteinExistence type="predicted"/>
<accession>A0A2J0KWT1</accession>
<dbReference type="PRINTS" id="PR00420">
    <property type="entry name" value="RNGMNOXGNASE"/>
</dbReference>
<dbReference type="NCBIfam" id="TIGR02032">
    <property type="entry name" value="GG-red-SF"/>
    <property type="match status" value="1"/>
</dbReference>
<gene>
    <name evidence="2" type="ORF">COS99_01145</name>
</gene>
<dbReference type="Pfam" id="PF01494">
    <property type="entry name" value="FAD_binding_3"/>
    <property type="match status" value="1"/>
</dbReference>
<dbReference type="EMBL" id="PEWV01000013">
    <property type="protein sequence ID" value="PIU42239.1"/>
    <property type="molecule type" value="Genomic_DNA"/>
</dbReference>
<dbReference type="GO" id="GO:0071949">
    <property type="term" value="F:FAD binding"/>
    <property type="evidence" value="ECO:0007669"/>
    <property type="project" value="InterPro"/>
</dbReference>
<dbReference type="InterPro" id="IPR002938">
    <property type="entry name" value="FAD-bd"/>
</dbReference>
<sequence>MNNNDMVDVSIVGGGPIGIHTAIRLADAGIGVTIIEDDSIIGEPRWCTGLISEDVFDIFDISRDSLQNRLFSARVISPLGNEMKFVNRRMKACIIDRTKFDQELYNKAKKKGVRFLLSTHCFDIEKNSSHIKLSLKSNNEPSYLYAKLCVLATGIKYDLHSKIGLGQPSQFLDSIQSEFSTKDVENVEIYLGSVFAPQSFAWVVPVNSGVSRIGVSTSSNSYSYLMKLLESDYLKDRVVKTDKPKMVKRPIPVGTIRKTFADRILVIGDAAGQVKPISGGGIYYGLISSNIASEVIINAFKKSRFDENSLSTYETRWKKKIGFELTIGLWLRDSFSNCTDEQIDSLVQLCSQPNILSVFQKYDYFNSHSKLFKTLIKKPAFWSTIYKIYKILSGESNINMEQQMEAIIK</sequence>
<dbReference type="AlphaFoldDB" id="A0A2J0KWT1"/>
<evidence type="ECO:0000313" key="2">
    <source>
        <dbReference type="EMBL" id="PIU42239.1"/>
    </source>
</evidence>
<evidence type="ECO:0000313" key="3">
    <source>
        <dbReference type="Proteomes" id="UP000230052"/>
    </source>
</evidence>